<evidence type="ECO:0000256" key="1">
    <source>
        <dbReference type="ARBA" id="ARBA00023015"/>
    </source>
</evidence>
<dbReference type="PANTHER" id="PTHR42756:SF1">
    <property type="entry name" value="TRANSCRIPTIONAL REPRESSOR OF EMRAB OPERON"/>
    <property type="match status" value="1"/>
</dbReference>
<sequence length="144" mass="16519">MAISQFFEKIDRYYQKNLKEYEFSEEYSDISFNTFLYLRKINSLGNPTMSELAKAMEVSKPSASNMVSKMTEKGLVETGASPKDGRVCLLGLTDKGKKVIEIENGADMKFFEKIREILDEEELEVLERIFEKIAAGLEGEKHDR</sequence>
<dbReference type="EMBL" id="CP009511">
    <property type="protein sequence ID" value="AKB61096.1"/>
    <property type="molecule type" value="Genomic_DNA"/>
</dbReference>
<dbReference type="SMART" id="SM00347">
    <property type="entry name" value="HTH_MARR"/>
    <property type="match status" value="1"/>
</dbReference>
<accession>A0A0E3LS38</accession>
<dbReference type="SUPFAM" id="SSF46785">
    <property type="entry name" value="Winged helix' DNA-binding domain"/>
    <property type="match status" value="1"/>
</dbReference>
<evidence type="ECO:0000313" key="5">
    <source>
        <dbReference type="EMBL" id="AKB61096.1"/>
    </source>
</evidence>
<dbReference type="InterPro" id="IPR036388">
    <property type="entry name" value="WH-like_DNA-bd_sf"/>
</dbReference>
<dbReference type="PATRIC" id="fig|1434115.4.peg.1402"/>
<dbReference type="PRINTS" id="PR00598">
    <property type="entry name" value="HTHMARR"/>
</dbReference>
<gene>
    <name evidence="5" type="ORF">MSMAP_1111</name>
</gene>
<evidence type="ECO:0000313" key="6">
    <source>
        <dbReference type="Proteomes" id="UP000033116"/>
    </source>
</evidence>
<keyword evidence="1" id="KW-0805">Transcription regulation</keyword>
<protein>
    <submittedName>
        <fullName evidence="5">Transcriptional regulator, MarR family</fullName>
    </submittedName>
</protein>
<dbReference type="GO" id="GO:0003700">
    <property type="term" value="F:DNA-binding transcription factor activity"/>
    <property type="evidence" value="ECO:0007669"/>
    <property type="project" value="InterPro"/>
</dbReference>
<dbReference type="InterPro" id="IPR000835">
    <property type="entry name" value="HTH_MarR-typ"/>
</dbReference>
<dbReference type="Pfam" id="PF12802">
    <property type="entry name" value="MarR_2"/>
    <property type="match status" value="1"/>
</dbReference>
<keyword evidence="3" id="KW-0804">Transcription</keyword>
<name>A0A0E3LS38_METMZ</name>
<dbReference type="RefSeq" id="WP_011032070.1">
    <property type="nucleotide sequence ID" value="NZ_CP009511.1"/>
</dbReference>
<dbReference type="InterPro" id="IPR036390">
    <property type="entry name" value="WH_DNA-bd_sf"/>
</dbReference>
<dbReference type="AlphaFoldDB" id="A0A0E3LS38"/>
<dbReference type="GeneID" id="24850871"/>
<dbReference type="GO" id="GO:0003677">
    <property type="term" value="F:DNA binding"/>
    <property type="evidence" value="ECO:0007669"/>
    <property type="project" value="UniProtKB-KW"/>
</dbReference>
<reference evidence="5 6" key="1">
    <citation type="submission" date="2014-07" db="EMBL/GenBank/DDBJ databases">
        <title>Methanogenic archaea and the global carbon cycle.</title>
        <authorList>
            <person name="Henriksen J.R."/>
            <person name="Luke J."/>
            <person name="Reinhart S."/>
            <person name="Benedict M.N."/>
            <person name="Youngblut N.D."/>
            <person name="Metcalf M.E."/>
            <person name="Whitaker R.J."/>
            <person name="Metcalf W.W."/>
        </authorList>
    </citation>
    <scope>NUCLEOTIDE SEQUENCE [LARGE SCALE GENOMIC DNA]</scope>
    <source>
        <strain evidence="5 6">SarPi</strain>
    </source>
</reference>
<dbReference type="Proteomes" id="UP000033116">
    <property type="component" value="Chromosome"/>
</dbReference>
<dbReference type="Gene3D" id="1.10.10.10">
    <property type="entry name" value="Winged helix-like DNA-binding domain superfamily/Winged helix DNA-binding domain"/>
    <property type="match status" value="1"/>
</dbReference>
<evidence type="ECO:0000256" key="3">
    <source>
        <dbReference type="ARBA" id="ARBA00023163"/>
    </source>
</evidence>
<evidence type="ECO:0000256" key="2">
    <source>
        <dbReference type="ARBA" id="ARBA00023125"/>
    </source>
</evidence>
<dbReference type="HOGENOM" id="CLU_083287_11_3_2"/>
<dbReference type="PANTHER" id="PTHR42756">
    <property type="entry name" value="TRANSCRIPTIONAL REGULATOR, MARR"/>
    <property type="match status" value="1"/>
</dbReference>
<proteinExistence type="predicted"/>
<keyword evidence="2" id="KW-0238">DNA-binding</keyword>
<evidence type="ECO:0000259" key="4">
    <source>
        <dbReference type="PROSITE" id="PS50995"/>
    </source>
</evidence>
<organism evidence="5 6">
    <name type="scientific">Methanosarcina mazei SarPi</name>
    <dbReference type="NCBI Taxonomy" id="1434115"/>
    <lineage>
        <taxon>Archaea</taxon>
        <taxon>Methanobacteriati</taxon>
        <taxon>Methanobacteriota</taxon>
        <taxon>Stenosarchaea group</taxon>
        <taxon>Methanomicrobia</taxon>
        <taxon>Methanosarcinales</taxon>
        <taxon>Methanosarcinaceae</taxon>
        <taxon>Methanosarcina</taxon>
    </lineage>
</organism>
<dbReference type="PROSITE" id="PS50995">
    <property type="entry name" value="HTH_MARR_2"/>
    <property type="match status" value="1"/>
</dbReference>
<feature type="domain" description="HTH marR-type" evidence="4">
    <location>
        <begin position="1"/>
        <end position="135"/>
    </location>
</feature>